<evidence type="ECO:0000256" key="5">
    <source>
        <dbReference type="ARBA" id="ARBA00022574"/>
    </source>
</evidence>
<keyword evidence="12" id="KW-0863">Zinc-finger</keyword>
<dbReference type="GeneID" id="94847077"/>
<protein>
    <recommendedName>
        <fullName evidence="14">RING-type domain-containing protein</fullName>
    </recommendedName>
</protein>
<dbReference type="Pfam" id="PF23419">
    <property type="entry name" value="WD40_RFWD3"/>
    <property type="match status" value="1"/>
</dbReference>
<evidence type="ECO:0000256" key="1">
    <source>
        <dbReference type="ARBA" id="ARBA00004123"/>
    </source>
</evidence>
<dbReference type="InterPro" id="IPR015943">
    <property type="entry name" value="WD40/YVTN_repeat-like_dom_sf"/>
</dbReference>
<dbReference type="GO" id="GO:0005634">
    <property type="term" value="C:nucleus"/>
    <property type="evidence" value="ECO:0007669"/>
    <property type="project" value="UniProtKB-SubCell"/>
</dbReference>
<evidence type="ECO:0000259" key="14">
    <source>
        <dbReference type="PROSITE" id="PS50089"/>
    </source>
</evidence>
<organism evidence="15 16">
    <name type="scientific">Tritrichomonas foetus</name>
    <dbReference type="NCBI Taxonomy" id="1144522"/>
    <lineage>
        <taxon>Eukaryota</taxon>
        <taxon>Metamonada</taxon>
        <taxon>Parabasalia</taxon>
        <taxon>Tritrichomonadida</taxon>
        <taxon>Tritrichomonadidae</taxon>
        <taxon>Tritrichomonas</taxon>
    </lineage>
</organism>
<dbReference type="Gene3D" id="2.130.10.10">
    <property type="entry name" value="YVTN repeat-like/Quinoprotein amine dehydrogenase"/>
    <property type="match status" value="1"/>
</dbReference>
<keyword evidence="4" id="KW-0963">Cytoplasm</keyword>
<dbReference type="GO" id="GO:0016567">
    <property type="term" value="P:protein ubiquitination"/>
    <property type="evidence" value="ECO:0007669"/>
    <property type="project" value="InterPro"/>
</dbReference>
<evidence type="ECO:0000256" key="7">
    <source>
        <dbReference type="ARBA" id="ARBA00022737"/>
    </source>
</evidence>
<dbReference type="GO" id="GO:0008270">
    <property type="term" value="F:zinc ion binding"/>
    <property type="evidence" value="ECO:0007669"/>
    <property type="project" value="UniProtKB-KW"/>
</dbReference>
<dbReference type="InterPro" id="IPR001841">
    <property type="entry name" value="Znf_RING"/>
</dbReference>
<dbReference type="InterPro" id="IPR056527">
    <property type="entry name" value="WD40_RFWD3"/>
</dbReference>
<keyword evidence="8" id="KW-0227">DNA damage</keyword>
<keyword evidence="11" id="KW-0539">Nucleus</keyword>
<dbReference type="SUPFAM" id="SSF57850">
    <property type="entry name" value="RING/U-box"/>
    <property type="match status" value="1"/>
</dbReference>
<evidence type="ECO:0000256" key="8">
    <source>
        <dbReference type="ARBA" id="ARBA00022763"/>
    </source>
</evidence>
<evidence type="ECO:0000256" key="9">
    <source>
        <dbReference type="ARBA" id="ARBA00022786"/>
    </source>
</evidence>
<dbReference type="Proteomes" id="UP000179807">
    <property type="component" value="Unassembled WGS sequence"/>
</dbReference>
<keyword evidence="12" id="KW-0479">Metal-binding</keyword>
<evidence type="ECO:0000256" key="3">
    <source>
        <dbReference type="ARBA" id="ARBA00004906"/>
    </source>
</evidence>
<evidence type="ECO:0000313" key="16">
    <source>
        <dbReference type="Proteomes" id="UP000179807"/>
    </source>
</evidence>
<dbReference type="AlphaFoldDB" id="A0A1J4J6E5"/>
<dbReference type="InterPro" id="IPR011047">
    <property type="entry name" value="Quinoprotein_ADH-like_sf"/>
</dbReference>
<keyword evidence="10" id="KW-0234">DNA repair</keyword>
<accession>A0A1J4J6E5</accession>
<dbReference type="Pfam" id="PF13639">
    <property type="entry name" value="zf-RING_2"/>
    <property type="match status" value="1"/>
</dbReference>
<feature type="coiled-coil region" evidence="13">
    <location>
        <begin position="74"/>
        <end position="108"/>
    </location>
</feature>
<comment type="pathway">
    <text evidence="3">Protein modification; protein ubiquitination.</text>
</comment>
<evidence type="ECO:0000256" key="11">
    <source>
        <dbReference type="ARBA" id="ARBA00023242"/>
    </source>
</evidence>
<evidence type="ECO:0000256" key="12">
    <source>
        <dbReference type="PROSITE-ProRule" id="PRU00175"/>
    </source>
</evidence>
<keyword evidence="12" id="KW-0862">Zinc</keyword>
<evidence type="ECO:0000256" key="13">
    <source>
        <dbReference type="SAM" id="Coils"/>
    </source>
</evidence>
<dbReference type="GO" id="GO:0036297">
    <property type="term" value="P:interstrand cross-link repair"/>
    <property type="evidence" value="ECO:0007669"/>
    <property type="project" value="InterPro"/>
</dbReference>
<proteinExistence type="predicted"/>
<feature type="domain" description="RING-type" evidence="14">
    <location>
        <begin position="6"/>
        <end position="45"/>
    </location>
</feature>
<keyword evidence="5" id="KW-0853">WD repeat</keyword>
<dbReference type="PANTHER" id="PTHR16047:SF7">
    <property type="entry name" value="E3 UBIQUITIN-PROTEIN LIGASE RFWD3"/>
    <property type="match status" value="1"/>
</dbReference>
<evidence type="ECO:0000256" key="6">
    <source>
        <dbReference type="ARBA" id="ARBA00022679"/>
    </source>
</evidence>
<keyword evidence="6" id="KW-0808">Transferase</keyword>
<keyword evidence="16" id="KW-1185">Reference proteome</keyword>
<dbReference type="VEuPathDB" id="TrichDB:TRFO_38994"/>
<dbReference type="InterPro" id="IPR037381">
    <property type="entry name" value="RFWD3"/>
</dbReference>
<keyword evidence="7" id="KW-0677">Repeat</keyword>
<comment type="caution">
    <text evidence="15">The sequence shown here is derived from an EMBL/GenBank/DDBJ whole genome shotgun (WGS) entry which is preliminary data.</text>
</comment>
<evidence type="ECO:0000256" key="2">
    <source>
        <dbReference type="ARBA" id="ARBA00004496"/>
    </source>
</evidence>
<evidence type="ECO:0000313" key="15">
    <source>
        <dbReference type="EMBL" id="OHS94810.1"/>
    </source>
</evidence>
<reference evidence="15" key="1">
    <citation type="submission" date="2016-10" db="EMBL/GenBank/DDBJ databases">
        <authorList>
            <person name="Benchimol M."/>
            <person name="Almeida L.G."/>
            <person name="Vasconcelos A.T."/>
            <person name="Perreira-Neves A."/>
            <person name="Rosa I.A."/>
            <person name="Tasca T."/>
            <person name="Bogo M.R."/>
            <person name="de Souza W."/>
        </authorList>
    </citation>
    <scope>NUCLEOTIDE SEQUENCE [LARGE SCALE GENOMIC DNA]</scope>
    <source>
        <strain evidence="15">K</strain>
    </source>
</reference>
<dbReference type="GO" id="GO:0004842">
    <property type="term" value="F:ubiquitin-protein transferase activity"/>
    <property type="evidence" value="ECO:0007669"/>
    <property type="project" value="InterPro"/>
</dbReference>
<dbReference type="PROSITE" id="PS50089">
    <property type="entry name" value="ZF_RING_2"/>
    <property type="match status" value="1"/>
</dbReference>
<dbReference type="EMBL" id="MLAK01001287">
    <property type="protein sequence ID" value="OHS94810.1"/>
    <property type="molecule type" value="Genomic_DNA"/>
</dbReference>
<name>A0A1J4J6E5_9EUKA</name>
<dbReference type="Gene3D" id="3.30.40.10">
    <property type="entry name" value="Zinc/RING finger domain, C3HC4 (zinc finger)"/>
    <property type="match status" value="1"/>
</dbReference>
<dbReference type="InterPro" id="IPR013083">
    <property type="entry name" value="Znf_RING/FYVE/PHD"/>
</dbReference>
<dbReference type="OrthoDB" id="5600418at2759"/>
<gene>
    <name evidence="15" type="ORF">TRFO_38994</name>
</gene>
<sequence length="435" mass="49143">MSVSTCGICAEALATTGDHQICSLACGHLFGFKCINTFFETCPFCPQCKKEMKLNDIQLVFWTTSVESGDCQQLLEIEKNTKMILNNIENLEKNIKELECKLKRDKKILAKNITINKSTQISEFREISQPGMILNRKITDGFRIHTMQHIFMNTSKNENQYGIQFSKFSTLDEISFIPIHTSQIRDITSSGTNVITCSIDKSLCFSSIETQKVINRFNFSNSLWSCVKINENSFCVGGDRGFIASIDPRSGKEIFSKKISGPPVNSLAMLNENIVVGLTVKDLHFFDITKGDFVKYQKKINGGFSLRSCAGSNIFILLSRNESTATVSYCWIDQNHAFSAFSSFEIASFKHLIRPSIYCYDDAIYSAIPNEANGEFSLYALSQPKYDMWGHWRSRFQSIGSHLPVIDCIICEERNEFLIGALSSDRVRIFTVPPI</sequence>
<keyword evidence="9" id="KW-0833">Ubl conjugation pathway</keyword>
<evidence type="ECO:0000256" key="4">
    <source>
        <dbReference type="ARBA" id="ARBA00022490"/>
    </source>
</evidence>
<dbReference type="PANTHER" id="PTHR16047">
    <property type="entry name" value="RFWD3 PROTEIN"/>
    <property type="match status" value="1"/>
</dbReference>
<dbReference type="SUPFAM" id="SSF50998">
    <property type="entry name" value="Quinoprotein alcohol dehydrogenase-like"/>
    <property type="match status" value="1"/>
</dbReference>
<dbReference type="RefSeq" id="XP_068347947.1">
    <property type="nucleotide sequence ID" value="XM_068512373.1"/>
</dbReference>
<dbReference type="GO" id="GO:0005737">
    <property type="term" value="C:cytoplasm"/>
    <property type="evidence" value="ECO:0007669"/>
    <property type="project" value="UniProtKB-SubCell"/>
</dbReference>
<evidence type="ECO:0000256" key="10">
    <source>
        <dbReference type="ARBA" id="ARBA00023204"/>
    </source>
</evidence>
<keyword evidence="13" id="KW-0175">Coiled coil</keyword>
<comment type="subcellular location">
    <subcellularLocation>
        <location evidence="2">Cytoplasm</location>
    </subcellularLocation>
    <subcellularLocation>
        <location evidence="1">Nucleus</location>
    </subcellularLocation>
</comment>